<dbReference type="eggNOG" id="ENOG5032ZW6">
    <property type="taxonomic scope" value="Bacteria"/>
</dbReference>
<sequence length="87" mass="10068">MKFTCPCCGYRTLDEEPPGTYDICSICFWEDDEVQFNDPDYDGGANIPSLRQAQKNYLSFGACEIRCIEFVRKPNKDDVKDCNWKPL</sequence>
<dbReference type="AlphaFoldDB" id="A0A0B0IDR2"/>
<protein>
    <submittedName>
        <fullName evidence="2">Membrane protein</fullName>
    </submittedName>
</protein>
<dbReference type="Proteomes" id="UP000030832">
    <property type="component" value="Unassembled WGS sequence"/>
</dbReference>
<keyword evidence="3" id="KW-1185">Reference proteome</keyword>
<feature type="domain" description="Cysteine-rich CPCC" evidence="1">
    <location>
        <begin position="3"/>
        <end position="77"/>
    </location>
</feature>
<organism evidence="2 3">
    <name type="scientific">Halalkalibacter okhensis</name>
    <dbReference type="NCBI Taxonomy" id="333138"/>
    <lineage>
        <taxon>Bacteria</taxon>
        <taxon>Bacillati</taxon>
        <taxon>Bacillota</taxon>
        <taxon>Bacilli</taxon>
        <taxon>Bacillales</taxon>
        <taxon>Bacillaceae</taxon>
        <taxon>Halalkalibacter</taxon>
    </lineage>
</organism>
<name>A0A0B0IDR2_9BACI</name>
<dbReference type="Pfam" id="PF14206">
    <property type="entry name" value="Cys_rich_CPCC"/>
    <property type="match status" value="1"/>
</dbReference>
<proteinExistence type="predicted"/>
<accession>A0A0B0IDR2</accession>
<evidence type="ECO:0000313" key="2">
    <source>
        <dbReference type="EMBL" id="KHF38209.1"/>
    </source>
</evidence>
<evidence type="ECO:0000313" key="3">
    <source>
        <dbReference type="Proteomes" id="UP000030832"/>
    </source>
</evidence>
<dbReference type="InterPro" id="IPR025983">
    <property type="entry name" value="Cys_rich_CPCC"/>
</dbReference>
<comment type="caution">
    <text evidence="2">The sequence shown here is derived from an EMBL/GenBank/DDBJ whole genome shotgun (WGS) entry which is preliminary data.</text>
</comment>
<dbReference type="RefSeq" id="WP_034633301.1">
    <property type="nucleotide sequence ID" value="NZ_JRJU01000047.1"/>
</dbReference>
<dbReference type="EMBL" id="JRJU01000047">
    <property type="protein sequence ID" value="KHF38209.1"/>
    <property type="molecule type" value="Genomic_DNA"/>
</dbReference>
<gene>
    <name evidence="2" type="ORF">LQ50_22635</name>
</gene>
<dbReference type="OrthoDB" id="1456570at2"/>
<dbReference type="STRING" id="333138.LQ50_22635"/>
<evidence type="ECO:0000259" key="1">
    <source>
        <dbReference type="Pfam" id="PF14206"/>
    </source>
</evidence>
<reference evidence="2 3" key="1">
    <citation type="submission" date="2014-09" db="EMBL/GenBank/DDBJ databases">
        <title>Genome sequencing and annotation of Bacillus Okhensis strain Kh10-101T.</title>
        <authorList>
            <person name="Prakash J.S."/>
        </authorList>
    </citation>
    <scope>NUCLEOTIDE SEQUENCE [LARGE SCALE GENOMIC DNA]</scope>
    <source>
        <strain evidence="3">Kh10-101T</strain>
    </source>
</reference>